<feature type="domain" description="Rhamnogalacturonase A/B/Epimerase-like pectate lyase" evidence="1">
    <location>
        <begin position="32"/>
        <end position="280"/>
    </location>
</feature>
<dbReference type="Proteomes" id="UP000501570">
    <property type="component" value="Chromosome"/>
</dbReference>
<gene>
    <name evidence="2" type="ORF">FOB44_18900</name>
</gene>
<dbReference type="SUPFAM" id="SSF51126">
    <property type="entry name" value="Pectin lyase-like"/>
    <property type="match status" value="1"/>
</dbReference>
<name>A0ABX6KVF8_CHRGL</name>
<sequence length="463" mass="52379">MKLRPLIFFIFILVLSSKFFYSQNKNLSKESVNVKDFGAKGDGVTDDTQAFQKAANTRKPILVQNTKNSYLISGRVRLYNSIIGIGNPIIKMTSLINNFIQPKDYKYGKHSIFHIGNYQSNTPLIIEGLILDGSWNGKNKGSEFEAAVYIASSKNIIVRNNIIKNTLGDAILVYWYNSSYEKEIKNYCENILIENNTLINPYRCNVAVVSGKDITIKNNKIEKYNDYVVPIDLEMDNWDRDGQLMQNVNIIGNDIYSSKTEYSISVLGVRNGVNNIKINNNIIRGNEKNGGFGINLEATYGPIKNIIVNENRIDADTFVRIAGIRKNYNIVVAANKTNTDVKDKNRALVNGSYIEALKVYDNISTVSQNYYSNIILGKEVNDVQIYSNNLKSSRWSSLHFVEDITNLSVSNNILESDDVPVKFELKGDDVAKNIFFSNNNVIGKYKNKGLLTKNRKIINLKME</sequence>
<dbReference type="SMART" id="SM00710">
    <property type="entry name" value="PbH1"/>
    <property type="match status" value="7"/>
</dbReference>
<protein>
    <recommendedName>
        <fullName evidence="1">Rhamnogalacturonase A/B/Epimerase-like pectate lyase domain-containing protein</fullName>
    </recommendedName>
</protein>
<dbReference type="InterPro" id="IPR024535">
    <property type="entry name" value="RHGA/B-epi-like_pectate_lyase"/>
</dbReference>
<dbReference type="Pfam" id="PF12708">
    <property type="entry name" value="Pect-lyase_RHGA_epim"/>
    <property type="match status" value="1"/>
</dbReference>
<dbReference type="RefSeq" id="WP_168239474.1">
    <property type="nucleotide sequence ID" value="NZ_CP050995.1"/>
</dbReference>
<accession>A0ABX6KVF8</accession>
<keyword evidence="3" id="KW-1185">Reference proteome</keyword>
<organism evidence="2 3">
    <name type="scientific">Chryseobacterium gallinarum</name>
    <dbReference type="NCBI Taxonomy" id="1324352"/>
    <lineage>
        <taxon>Bacteria</taxon>
        <taxon>Pseudomonadati</taxon>
        <taxon>Bacteroidota</taxon>
        <taxon>Flavobacteriia</taxon>
        <taxon>Flavobacteriales</taxon>
        <taxon>Weeksellaceae</taxon>
        <taxon>Chryseobacterium group</taxon>
        <taxon>Chryseobacterium</taxon>
    </lineage>
</organism>
<evidence type="ECO:0000313" key="2">
    <source>
        <dbReference type="EMBL" id="QIY92594.1"/>
    </source>
</evidence>
<dbReference type="InterPro" id="IPR006626">
    <property type="entry name" value="PbH1"/>
</dbReference>
<proteinExistence type="predicted"/>
<dbReference type="InterPro" id="IPR011050">
    <property type="entry name" value="Pectin_lyase_fold/virulence"/>
</dbReference>
<dbReference type="Gene3D" id="2.160.20.10">
    <property type="entry name" value="Single-stranded right-handed beta-helix, Pectin lyase-like"/>
    <property type="match status" value="1"/>
</dbReference>
<evidence type="ECO:0000259" key="1">
    <source>
        <dbReference type="Pfam" id="PF12708"/>
    </source>
</evidence>
<dbReference type="EMBL" id="CP050995">
    <property type="protein sequence ID" value="QIY92594.1"/>
    <property type="molecule type" value="Genomic_DNA"/>
</dbReference>
<dbReference type="InterPro" id="IPR012334">
    <property type="entry name" value="Pectin_lyas_fold"/>
</dbReference>
<evidence type="ECO:0000313" key="3">
    <source>
        <dbReference type="Proteomes" id="UP000501570"/>
    </source>
</evidence>
<reference evidence="2 3" key="1">
    <citation type="submission" date="2019-09" db="EMBL/GenBank/DDBJ databases">
        <title>FDA dAtabase for Regulatory Grade micrObial Sequences (FDA-ARGOS): Supporting development and validation of Infectious Disease Dx tests.</title>
        <authorList>
            <person name="Sciortino C."/>
            <person name="Tallon L."/>
            <person name="Sadzewicz L."/>
            <person name="Vavikolanu K."/>
            <person name="Mehta A."/>
            <person name="Aluvathingal J."/>
            <person name="Nadendla S."/>
            <person name="Nandy P."/>
            <person name="Geyer C."/>
            <person name="Yan Y."/>
            <person name="Sichtig H."/>
        </authorList>
    </citation>
    <scope>NUCLEOTIDE SEQUENCE [LARGE SCALE GENOMIC DNA]</scope>
    <source>
        <strain evidence="2 3">FDAARGOS_636</strain>
    </source>
</reference>